<gene>
    <name evidence="1" type="ORF">Anapl_02586</name>
</gene>
<keyword evidence="2" id="KW-1185">Reference proteome</keyword>
<accession>R0KBB3</accession>
<name>R0KBB3_ANAPL</name>
<reference evidence="2" key="1">
    <citation type="journal article" date="2013" name="Nat. Genet.">
        <title>The duck genome and transcriptome provide insight into an avian influenza virus reservoir species.</title>
        <authorList>
            <person name="Huang Y."/>
            <person name="Li Y."/>
            <person name="Burt D.W."/>
            <person name="Chen H."/>
            <person name="Zhang Y."/>
            <person name="Qian W."/>
            <person name="Kim H."/>
            <person name="Gan S."/>
            <person name="Zhao Y."/>
            <person name="Li J."/>
            <person name="Yi K."/>
            <person name="Feng H."/>
            <person name="Zhu P."/>
            <person name="Li B."/>
            <person name="Liu Q."/>
            <person name="Fairley S."/>
            <person name="Magor K.E."/>
            <person name="Du Z."/>
            <person name="Hu X."/>
            <person name="Goodman L."/>
            <person name="Tafer H."/>
            <person name="Vignal A."/>
            <person name="Lee T."/>
            <person name="Kim K.W."/>
            <person name="Sheng Z."/>
            <person name="An Y."/>
            <person name="Searle S."/>
            <person name="Herrero J."/>
            <person name="Groenen M.A."/>
            <person name="Crooijmans R.P."/>
            <person name="Faraut T."/>
            <person name="Cai Q."/>
            <person name="Webster R.G."/>
            <person name="Aldridge J.R."/>
            <person name="Warren W.C."/>
            <person name="Bartschat S."/>
            <person name="Kehr S."/>
            <person name="Marz M."/>
            <person name="Stadler P.F."/>
            <person name="Smith J."/>
            <person name="Kraus R.H."/>
            <person name="Zhao Y."/>
            <person name="Ren L."/>
            <person name="Fei J."/>
            <person name="Morisson M."/>
            <person name="Kaiser P."/>
            <person name="Griffin D.K."/>
            <person name="Rao M."/>
            <person name="Pitel F."/>
            <person name="Wang J."/>
            <person name="Li N."/>
        </authorList>
    </citation>
    <scope>NUCLEOTIDE SEQUENCE [LARGE SCALE GENOMIC DNA]</scope>
</reference>
<evidence type="ECO:0000313" key="2">
    <source>
        <dbReference type="Proteomes" id="UP000296049"/>
    </source>
</evidence>
<organism evidence="1 2">
    <name type="scientific">Anas platyrhynchos</name>
    <name type="common">Mallard</name>
    <name type="synonym">Anas boschas</name>
    <dbReference type="NCBI Taxonomy" id="8839"/>
    <lineage>
        <taxon>Eukaryota</taxon>
        <taxon>Metazoa</taxon>
        <taxon>Chordata</taxon>
        <taxon>Craniata</taxon>
        <taxon>Vertebrata</taxon>
        <taxon>Euteleostomi</taxon>
        <taxon>Archelosauria</taxon>
        <taxon>Archosauria</taxon>
        <taxon>Dinosauria</taxon>
        <taxon>Saurischia</taxon>
        <taxon>Theropoda</taxon>
        <taxon>Coelurosauria</taxon>
        <taxon>Aves</taxon>
        <taxon>Neognathae</taxon>
        <taxon>Galloanserae</taxon>
        <taxon>Anseriformes</taxon>
        <taxon>Anatidae</taxon>
        <taxon>Anatinae</taxon>
        <taxon>Anas</taxon>
    </lineage>
</organism>
<dbReference type="EMBL" id="KB742513">
    <property type="protein sequence ID" value="EOB07651.1"/>
    <property type="molecule type" value="Genomic_DNA"/>
</dbReference>
<evidence type="ECO:0000313" key="1">
    <source>
        <dbReference type="EMBL" id="EOB07651.1"/>
    </source>
</evidence>
<dbReference type="AlphaFoldDB" id="R0KBB3"/>
<dbReference type="Proteomes" id="UP000296049">
    <property type="component" value="Unassembled WGS sequence"/>
</dbReference>
<protein>
    <submittedName>
        <fullName evidence="1">Uncharacterized protein</fullName>
    </submittedName>
</protein>
<proteinExistence type="predicted"/>
<sequence length="295" mass="33637">MPNIIFGEKTIKGTKPISDVIVFDICKYSQIRQSYTGKYSRRISQSVKIRNHLYKQANKQQATEQQILLQALTTVQILLQALTVCEEAYRKNTDKFVAHNRIWWELMQPLQCKPCPKSVLHTEKVSNDKGHICPYSPPTHNNYHRCSGVNISSSFSNRNYYNRQAHINQPQDATTAPECAFQLNIPFVFFLNTAGAMSCQGAWITQPGRDGPGSVVVSVQKEEAITWSPMRSDAEAEAGWDVADHRRLQITPSHNRRLNRTAGRNHSLRCEPCLLTPTYLAHFLLANKIQYYESV</sequence>